<dbReference type="RefSeq" id="WP_185664879.1">
    <property type="nucleotide sequence ID" value="NZ_JACLAW010000010.1"/>
</dbReference>
<sequence length="192" mass="20973">MPNETIDSIAAGGIGNLAFYRMCAECGTHDNIQHVRDKLVFISRVYSVSRGLGGQWDALACAMVDRFAKLGELIETAQRTFFPTSLKAACEAHAFLDHLTCTQLINSGISASGRASFASKYLHFHAPDAFPILDTVASRGLRSLTPGFRTGMQKPAPYPRFCERLAHYMAVNGKQGTSLRHIDQELLAAGRP</sequence>
<dbReference type="Proteomes" id="UP000566813">
    <property type="component" value="Unassembled WGS sequence"/>
</dbReference>
<accession>A0A7X1KMP7</accession>
<evidence type="ECO:0000313" key="1">
    <source>
        <dbReference type="EMBL" id="MBC2666583.1"/>
    </source>
</evidence>
<organism evidence="1 2">
    <name type="scientific">Novosphingobium flavum</name>
    <dbReference type="NCBI Taxonomy" id="1778672"/>
    <lineage>
        <taxon>Bacteria</taxon>
        <taxon>Pseudomonadati</taxon>
        <taxon>Pseudomonadota</taxon>
        <taxon>Alphaproteobacteria</taxon>
        <taxon>Sphingomonadales</taxon>
        <taxon>Sphingomonadaceae</taxon>
        <taxon>Novosphingobium</taxon>
    </lineage>
</organism>
<protein>
    <submittedName>
        <fullName evidence="1">Uncharacterized protein</fullName>
    </submittedName>
</protein>
<proteinExistence type="predicted"/>
<dbReference type="EMBL" id="JACLAW010000010">
    <property type="protein sequence ID" value="MBC2666583.1"/>
    <property type="molecule type" value="Genomic_DNA"/>
</dbReference>
<comment type="caution">
    <text evidence="1">The sequence shown here is derived from an EMBL/GenBank/DDBJ whole genome shotgun (WGS) entry which is preliminary data.</text>
</comment>
<gene>
    <name evidence="1" type="ORF">H7F51_13750</name>
</gene>
<reference evidence="1 2" key="1">
    <citation type="submission" date="2020-08" db="EMBL/GenBank/DDBJ databases">
        <title>The genome sequence of type strain Novosphingobium flavum NBRC 111647.</title>
        <authorList>
            <person name="Liu Y."/>
        </authorList>
    </citation>
    <scope>NUCLEOTIDE SEQUENCE [LARGE SCALE GENOMIC DNA]</scope>
    <source>
        <strain evidence="1 2">NBRC 111647</strain>
    </source>
</reference>
<keyword evidence="2" id="KW-1185">Reference proteome</keyword>
<name>A0A7X1KMP7_9SPHN</name>
<evidence type="ECO:0000313" key="2">
    <source>
        <dbReference type="Proteomes" id="UP000566813"/>
    </source>
</evidence>
<dbReference type="AlphaFoldDB" id="A0A7X1KMP7"/>